<dbReference type="Proteomes" id="UP000062255">
    <property type="component" value="Chromosome"/>
</dbReference>
<evidence type="ECO:0000259" key="1">
    <source>
        <dbReference type="Pfam" id="PF00496"/>
    </source>
</evidence>
<evidence type="ECO:0000313" key="2">
    <source>
        <dbReference type="EMBL" id="AKS36487.1"/>
    </source>
</evidence>
<dbReference type="GO" id="GO:0042597">
    <property type="term" value="C:periplasmic space"/>
    <property type="evidence" value="ECO:0007669"/>
    <property type="project" value="UniProtKB-ARBA"/>
</dbReference>
<dbReference type="PANTHER" id="PTHR30290">
    <property type="entry name" value="PERIPLASMIC BINDING COMPONENT OF ABC TRANSPORTER"/>
    <property type="match status" value="1"/>
</dbReference>
<dbReference type="GO" id="GO:1904680">
    <property type="term" value="F:peptide transmembrane transporter activity"/>
    <property type="evidence" value="ECO:0007669"/>
    <property type="project" value="TreeGrafter"/>
</dbReference>
<evidence type="ECO:0000313" key="3">
    <source>
        <dbReference type="Proteomes" id="UP000062255"/>
    </source>
</evidence>
<organism evidence="2 3">
    <name type="scientific">Mycolicibacterium goodii</name>
    <name type="common">Mycobacterium goodii</name>
    <dbReference type="NCBI Taxonomy" id="134601"/>
    <lineage>
        <taxon>Bacteria</taxon>
        <taxon>Bacillati</taxon>
        <taxon>Actinomycetota</taxon>
        <taxon>Actinomycetes</taxon>
        <taxon>Mycobacteriales</taxon>
        <taxon>Mycobacteriaceae</taxon>
        <taxon>Mycolicibacterium</taxon>
    </lineage>
</organism>
<dbReference type="SUPFAM" id="SSF53850">
    <property type="entry name" value="Periplasmic binding protein-like II"/>
    <property type="match status" value="1"/>
</dbReference>
<reference evidence="2 3" key="1">
    <citation type="submission" date="2015-07" db="EMBL/GenBank/DDBJ databases">
        <title>Complete genome sequence of Mycobacterium goodii X7B, a facultative thermophilic biodesulfurizing bacterium.</title>
        <authorList>
            <person name="Yu B."/>
            <person name="Li F."/>
            <person name="Xu P."/>
        </authorList>
    </citation>
    <scope>NUCLEOTIDE SEQUENCE [LARGE SCALE GENOMIC DNA]</scope>
    <source>
        <strain evidence="2 3">X7B</strain>
    </source>
</reference>
<proteinExistence type="predicted"/>
<protein>
    <recommendedName>
        <fullName evidence="1">Solute-binding protein family 5 domain-containing protein</fullName>
    </recommendedName>
</protein>
<dbReference type="GO" id="GO:0043190">
    <property type="term" value="C:ATP-binding cassette (ABC) transporter complex"/>
    <property type="evidence" value="ECO:0007669"/>
    <property type="project" value="InterPro"/>
</dbReference>
<dbReference type="PATRIC" id="fig|134601.6.peg.4120"/>
<dbReference type="Gene3D" id="3.10.105.10">
    <property type="entry name" value="Dipeptide-binding Protein, Domain 3"/>
    <property type="match status" value="1"/>
</dbReference>
<dbReference type="KEGG" id="mgo:AFA91_19900"/>
<dbReference type="GO" id="GO:0015833">
    <property type="term" value="P:peptide transport"/>
    <property type="evidence" value="ECO:0007669"/>
    <property type="project" value="TreeGrafter"/>
</dbReference>
<dbReference type="InterPro" id="IPR039424">
    <property type="entry name" value="SBP_5"/>
</dbReference>
<feature type="domain" description="Solute-binding protein family 5" evidence="1">
    <location>
        <begin position="62"/>
        <end position="425"/>
    </location>
</feature>
<dbReference type="Gene3D" id="3.40.190.10">
    <property type="entry name" value="Periplasmic binding protein-like II"/>
    <property type="match status" value="1"/>
</dbReference>
<dbReference type="AlphaFoldDB" id="A0A0K0XGK6"/>
<dbReference type="EMBL" id="CP012150">
    <property type="protein sequence ID" value="AKS36487.1"/>
    <property type="molecule type" value="Genomic_DNA"/>
</dbReference>
<sequence length="513" mass="55925">MLITGLTACGGAGAPTLREDLILGRDMDVTTLDPNRSLCDTCQIFNGAVYDTLIKADNDGSLTPLLAESWEANADNTVFTFRLRPEARFADGSPVEAKDVKWSWERLQHLKGSPSYFMDGITSVEAPDPRTVVVTSAHPNSAFFNITTAGYMGILNSDLAAQNGATADVDAANTDTAEQWFMSHSAGAGQYELESYQQGTQIVLKRNENYWGTPAAFPRVTIKQVKDSSTQLQQLQQGDIDVAQQLNFDAIEQIEADPNISSTTVPTYNFVYLGLAPGAPGGEALKDPRVRDAVRKGIDYDAVINATVAGNGKRQATGIPGGFPGTNGLPLPEYDPDGARKLLTDAGITRLQLEAVYPNFTIYGVNFNTMFQSIQQSLKTAGIDLTLTPLEYSTWSERLKTTGMPVTAVYFAPDHPDPVQFLQYFAMIDDSTWLQRSRMSVNAEENTLTTTALQQSGAQRDATYSKLAKMMWDDAIILPIVNPEIILANSPAVTGNNYHITRNVDLSVMGFEQ</sequence>
<dbReference type="InterPro" id="IPR030678">
    <property type="entry name" value="Peptide/Ni-bd"/>
</dbReference>
<dbReference type="CDD" id="cd08512">
    <property type="entry name" value="PBP2_NikA_DppA_OppA_like_7"/>
    <property type="match status" value="1"/>
</dbReference>
<dbReference type="Pfam" id="PF00496">
    <property type="entry name" value="SBP_bac_5"/>
    <property type="match status" value="1"/>
</dbReference>
<dbReference type="STRING" id="134601.AFA91_19900"/>
<name>A0A0K0XGK6_MYCGD</name>
<dbReference type="InterPro" id="IPR000914">
    <property type="entry name" value="SBP_5_dom"/>
</dbReference>
<dbReference type="PIRSF" id="PIRSF002741">
    <property type="entry name" value="MppA"/>
    <property type="match status" value="1"/>
</dbReference>
<gene>
    <name evidence="2" type="ORF">AFA91_19900</name>
</gene>
<accession>A0A0K0XGK6</accession>